<dbReference type="Proteomes" id="UP000824176">
    <property type="component" value="Unassembled WGS sequence"/>
</dbReference>
<dbReference type="Gene3D" id="3.90.550.10">
    <property type="entry name" value="Spore Coat Polysaccharide Biosynthesis Protein SpsA, Chain A"/>
    <property type="match status" value="1"/>
</dbReference>
<dbReference type="InterPro" id="IPR001173">
    <property type="entry name" value="Glyco_trans_2-like"/>
</dbReference>
<dbReference type="EC" id="2.4.-.-" evidence="2"/>
<dbReference type="EMBL" id="DXAQ01000097">
    <property type="protein sequence ID" value="HIZ89526.1"/>
    <property type="molecule type" value="Genomic_DNA"/>
</dbReference>
<dbReference type="InterPro" id="IPR029044">
    <property type="entry name" value="Nucleotide-diphossugar_trans"/>
</dbReference>
<evidence type="ECO:0000313" key="2">
    <source>
        <dbReference type="EMBL" id="HIZ89526.1"/>
    </source>
</evidence>
<comment type="caution">
    <text evidence="2">The sequence shown here is derived from an EMBL/GenBank/DDBJ whole genome shotgun (WGS) entry which is preliminary data.</text>
</comment>
<name>A0A9D2KBW5_9BACT</name>
<sequence length="255" mass="29910">MQKVSVIIPVYNRTFSIRDAIESVLIQSIKPSEIIVIDDGSSFNMEKYLKNYLSHIKLITLKENKGVSAARNEGIKAANGEYISFLDSDDLFLPKKLEYQLRFMQENNYLVSHTDEFWFRKGKWINQGKTNKRYGGYILDKILDKCRISPSSLIVHKSVFDEAGMFDEDLRVCEDYELSLRIALKYNVGYLEKKLIIKRAIEENSLSAGIRHIEYIRYNILCNFYEKNKQKLNIPDKEKVEKEILRKKQIISKFI</sequence>
<proteinExistence type="predicted"/>
<dbReference type="InterPro" id="IPR050834">
    <property type="entry name" value="Glycosyltransf_2"/>
</dbReference>
<keyword evidence="2" id="KW-0808">Transferase</keyword>
<dbReference type="PANTHER" id="PTHR43685:SF2">
    <property type="entry name" value="GLYCOSYLTRANSFERASE 2-LIKE DOMAIN-CONTAINING PROTEIN"/>
    <property type="match status" value="1"/>
</dbReference>
<dbReference type="PANTHER" id="PTHR43685">
    <property type="entry name" value="GLYCOSYLTRANSFERASE"/>
    <property type="match status" value="1"/>
</dbReference>
<reference evidence="2" key="1">
    <citation type="journal article" date="2021" name="PeerJ">
        <title>Extensive microbial diversity within the chicken gut microbiome revealed by metagenomics and culture.</title>
        <authorList>
            <person name="Gilroy R."/>
            <person name="Ravi A."/>
            <person name="Getino M."/>
            <person name="Pursley I."/>
            <person name="Horton D.L."/>
            <person name="Alikhan N.F."/>
            <person name="Baker D."/>
            <person name="Gharbi K."/>
            <person name="Hall N."/>
            <person name="Watson M."/>
            <person name="Adriaenssens E.M."/>
            <person name="Foster-Nyarko E."/>
            <person name="Jarju S."/>
            <person name="Secka A."/>
            <person name="Antonio M."/>
            <person name="Oren A."/>
            <person name="Chaudhuri R.R."/>
            <person name="La Ragione R."/>
            <person name="Hildebrand F."/>
            <person name="Pallen M.J."/>
        </authorList>
    </citation>
    <scope>NUCLEOTIDE SEQUENCE</scope>
    <source>
        <strain evidence="2">ChiW4-1371</strain>
    </source>
</reference>
<gene>
    <name evidence="2" type="ORF">H9804_06250</name>
</gene>
<organism evidence="2 3">
    <name type="scientific">Candidatus Mucispirillum faecigallinarum</name>
    <dbReference type="NCBI Taxonomy" id="2838699"/>
    <lineage>
        <taxon>Bacteria</taxon>
        <taxon>Pseudomonadati</taxon>
        <taxon>Deferribacterota</taxon>
        <taxon>Deferribacteres</taxon>
        <taxon>Deferribacterales</taxon>
        <taxon>Mucispirillaceae</taxon>
        <taxon>Mucispirillum</taxon>
    </lineage>
</organism>
<protein>
    <submittedName>
        <fullName evidence="2">Glycosyltransferase</fullName>
        <ecNumber evidence="2">2.4.-.-</ecNumber>
    </submittedName>
</protein>
<dbReference type="GO" id="GO:0016757">
    <property type="term" value="F:glycosyltransferase activity"/>
    <property type="evidence" value="ECO:0007669"/>
    <property type="project" value="UniProtKB-KW"/>
</dbReference>
<dbReference type="SUPFAM" id="SSF53448">
    <property type="entry name" value="Nucleotide-diphospho-sugar transferases"/>
    <property type="match status" value="1"/>
</dbReference>
<keyword evidence="2" id="KW-0328">Glycosyltransferase</keyword>
<evidence type="ECO:0000259" key="1">
    <source>
        <dbReference type="Pfam" id="PF00535"/>
    </source>
</evidence>
<accession>A0A9D2KBW5</accession>
<evidence type="ECO:0000313" key="3">
    <source>
        <dbReference type="Proteomes" id="UP000824176"/>
    </source>
</evidence>
<dbReference type="Pfam" id="PF00535">
    <property type="entry name" value="Glycos_transf_2"/>
    <property type="match status" value="1"/>
</dbReference>
<feature type="domain" description="Glycosyltransferase 2-like" evidence="1">
    <location>
        <begin position="5"/>
        <end position="124"/>
    </location>
</feature>
<reference evidence="2" key="2">
    <citation type="submission" date="2021-04" db="EMBL/GenBank/DDBJ databases">
        <authorList>
            <person name="Gilroy R."/>
        </authorList>
    </citation>
    <scope>NUCLEOTIDE SEQUENCE</scope>
    <source>
        <strain evidence="2">ChiW4-1371</strain>
    </source>
</reference>
<dbReference type="AlphaFoldDB" id="A0A9D2KBW5"/>